<dbReference type="GO" id="GO:0003676">
    <property type="term" value="F:nucleic acid binding"/>
    <property type="evidence" value="ECO:0007669"/>
    <property type="project" value="InterPro"/>
</dbReference>
<dbReference type="CDD" id="cd06222">
    <property type="entry name" value="RNase_H_like"/>
    <property type="match status" value="1"/>
</dbReference>
<dbReference type="SUPFAM" id="SSF53098">
    <property type="entry name" value="Ribonuclease H-like"/>
    <property type="match status" value="1"/>
</dbReference>
<dbReference type="InterPro" id="IPR036397">
    <property type="entry name" value="RNaseH_sf"/>
</dbReference>
<dbReference type="OrthoDB" id="1938822at2759"/>
<accession>A0A200QA78</accession>
<name>A0A200QA78_MACCD</name>
<evidence type="ECO:0000313" key="3">
    <source>
        <dbReference type="EMBL" id="OVA07373.1"/>
    </source>
</evidence>
<dbReference type="InterPro" id="IPR044730">
    <property type="entry name" value="RNase_H-like_dom_plant"/>
</dbReference>
<dbReference type="AlphaFoldDB" id="A0A200QA78"/>
<dbReference type="Gene3D" id="3.30.420.10">
    <property type="entry name" value="Ribonuclease H-like superfamily/Ribonuclease H"/>
    <property type="match status" value="1"/>
</dbReference>
<dbReference type="GO" id="GO:0004523">
    <property type="term" value="F:RNA-DNA hybrid ribonuclease activity"/>
    <property type="evidence" value="ECO:0007669"/>
    <property type="project" value="InterPro"/>
</dbReference>
<sequence>MIARNAWRLVEEPESLWGRSLKAKYFRNTDFIHSKCDGEFINPWCDRWIPEIGSAQPNPNTNPDLNLKVADFIDQDTRDRRAWDLTCDGIFTIKSAYIGLRGNRELHANAIWKEIWRTKVPHRVQIFAWKCAKNAILVRQILSQRINSGDILCPRCNRESETIIHAIVTWPHVSKIWFSSRLNVRTDQFRDKTIDDWLRYWLGINPHLTNANISENFPYVVCLMWAIWNSKNSLIHNNFSEPASSILNRAARMIPSKYDHRVVLNHSRPHNHNLTLPWSPPKSGWMKINTDGAWNSDALEGGMGFVITDSNGTFLFAAALNANFSSAEEPEIRAIWWAMKKAKEMKIKALEIESDAEVVVEQLKKKNFKAQWGKTNATDMFWEHLPIWLLPILGGDQTPYQ</sequence>
<feature type="domain" description="RNase H type-1" evidence="1">
    <location>
        <begin position="289"/>
        <end position="367"/>
    </location>
</feature>
<dbReference type="PANTHER" id="PTHR47074">
    <property type="entry name" value="BNAC02G40300D PROTEIN"/>
    <property type="match status" value="1"/>
</dbReference>
<dbReference type="OMA" id="EEREWNI"/>
<dbReference type="STRING" id="56857.A0A200QA78"/>
<dbReference type="Proteomes" id="UP000195402">
    <property type="component" value="Unassembled WGS sequence"/>
</dbReference>
<evidence type="ECO:0000313" key="4">
    <source>
        <dbReference type="Proteomes" id="UP000195402"/>
    </source>
</evidence>
<evidence type="ECO:0000259" key="1">
    <source>
        <dbReference type="Pfam" id="PF13456"/>
    </source>
</evidence>
<dbReference type="InterPro" id="IPR052929">
    <property type="entry name" value="RNase_H-like_EbsB-rel"/>
</dbReference>
<dbReference type="InParanoid" id="A0A200QA78"/>
<dbReference type="PANTHER" id="PTHR47074:SF48">
    <property type="entry name" value="POLYNUCLEOTIDYL TRANSFERASE, RIBONUCLEASE H-LIKE SUPERFAMILY PROTEIN"/>
    <property type="match status" value="1"/>
</dbReference>
<protein>
    <submittedName>
        <fullName evidence="3">Ribonuclease H domain</fullName>
    </submittedName>
</protein>
<comment type="caution">
    <text evidence="3">The sequence shown here is derived from an EMBL/GenBank/DDBJ whole genome shotgun (WGS) entry which is preliminary data.</text>
</comment>
<dbReference type="Pfam" id="PF13456">
    <property type="entry name" value="RVT_3"/>
    <property type="match status" value="1"/>
</dbReference>
<dbReference type="EMBL" id="MVGT01002613">
    <property type="protein sequence ID" value="OVA07373.1"/>
    <property type="molecule type" value="Genomic_DNA"/>
</dbReference>
<dbReference type="Pfam" id="PF13966">
    <property type="entry name" value="zf-RVT"/>
    <property type="match status" value="1"/>
</dbReference>
<proteinExistence type="predicted"/>
<reference evidence="3 4" key="1">
    <citation type="journal article" date="2017" name="Mol. Plant">
        <title>The Genome of Medicinal Plant Macleaya cordata Provides New Insights into Benzylisoquinoline Alkaloids Metabolism.</title>
        <authorList>
            <person name="Liu X."/>
            <person name="Liu Y."/>
            <person name="Huang P."/>
            <person name="Ma Y."/>
            <person name="Qing Z."/>
            <person name="Tang Q."/>
            <person name="Cao H."/>
            <person name="Cheng P."/>
            <person name="Zheng Y."/>
            <person name="Yuan Z."/>
            <person name="Zhou Y."/>
            <person name="Liu J."/>
            <person name="Tang Z."/>
            <person name="Zhuo Y."/>
            <person name="Zhang Y."/>
            <person name="Yu L."/>
            <person name="Huang J."/>
            <person name="Yang P."/>
            <person name="Peng Q."/>
            <person name="Zhang J."/>
            <person name="Jiang W."/>
            <person name="Zhang Z."/>
            <person name="Lin K."/>
            <person name="Ro D.K."/>
            <person name="Chen X."/>
            <person name="Xiong X."/>
            <person name="Shang Y."/>
            <person name="Huang S."/>
            <person name="Zeng J."/>
        </authorList>
    </citation>
    <scope>NUCLEOTIDE SEQUENCE [LARGE SCALE GENOMIC DNA]</scope>
    <source>
        <strain evidence="4">cv. BLH2017</strain>
        <tissue evidence="3">Root</tissue>
    </source>
</reference>
<evidence type="ECO:0000259" key="2">
    <source>
        <dbReference type="Pfam" id="PF13966"/>
    </source>
</evidence>
<dbReference type="InterPro" id="IPR012337">
    <property type="entry name" value="RNaseH-like_sf"/>
</dbReference>
<dbReference type="InterPro" id="IPR002156">
    <property type="entry name" value="RNaseH_domain"/>
</dbReference>
<organism evidence="3 4">
    <name type="scientific">Macleaya cordata</name>
    <name type="common">Five-seeded plume-poppy</name>
    <name type="synonym">Bocconia cordata</name>
    <dbReference type="NCBI Taxonomy" id="56857"/>
    <lineage>
        <taxon>Eukaryota</taxon>
        <taxon>Viridiplantae</taxon>
        <taxon>Streptophyta</taxon>
        <taxon>Embryophyta</taxon>
        <taxon>Tracheophyta</taxon>
        <taxon>Spermatophyta</taxon>
        <taxon>Magnoliopsida</taxon>
        <taxon>Ranunculales</taxon>
        <taxon>Papaveraceae</taxon>
        <taxon>Papaveroideae</taxon>
        <taxon>Macleaya</taxon>
    </lineage>
</organism>
<feature type="domain" description="Reverse transcriptase zinc-binding" evidence="2">
    <location>
        <begin position="91"/>
        <end position="177"/>
    </location>
</feature>
<keyword evidence="4" id="KW-1185">Reference proteome</keyword>
<dbReference type="InterPro" id="IPR026960">
    <property type="entry name" value="RVT-Znf"/>
</dbReference>
<gene>
    <name evidence="3" type="ORF">BVC80_1607g13</name>
</gene>